<gene>
    <name evidence="1" type="ORF">ACFSOX_11025</name>
</gene>
<dbReference type="Gene3D" id="3.40.50.1820">
    <property type="entry name" value="alpha/beta hydrolase"/>
    <property type="match status" value="1"/>
</dbReference>
<dbReference type="Pfam" id="PF11339">
    <property type="entry name" value="DUF3141"/>
    <property type="match status" value="1"/>
</dbReference>
<dbReference type="PANTHER" id="PTHR36837">
    <property type="entry name" value="POLY(3-HYDROXYALKANOATE) POLYMERASE SUBUNIT PHAC"/>
    <property type="match status" value="1"/>
</dbReference>
<sequence length="767" mass="83006">MTAHDTPSRPGVFGLGSGALDLGAFDPGAFDLGAFGSGNAAVSAAGYLVDAAQRSVLFWDVMRQRGNGYREHMAMPAPNVLNYEAELIVDGRTLDRPVNYGLVRIVPPAHVTIDPTKRPFVIVDPRAGHGPGIGGFKADSEIGVALGAGHTCYFVGFLPDPMPGQTIEDIARAEALFLQTVIDRHPDADGKPCVIGNCQAGWAVMMLAAVAPDLFGPIIVAGSPLSYWTGQSGLNPMRYTGGLFGGSWATAFTSDLGCGKFDGAWLVENFENLNPANTYWKKPYSLYAHVDSEAEKYLGFERWWGGHVNLNAEEMQFIVDELFVGNKLAAGQVKSSAGIAIDLRNIRSPIVVFCSKGDNITPPQQALGWILDLYDDVDEIRSYGQTIVYSVHESVGHLGIFVSGGVARKQHDEFASNIDLIDVLPPGLYEAMFEAKDGDTANAELAHGRWVMRCEARTLDDLRALGGNTIEDDRRFATVARMSEVNLALYKTFVQPWVRAMVTPQVADMLYRMHPARLQYELVSDANPLVKPLAAAADWVRQHRKPADEGNPFVAAQEMMSKQIVAGLDAYRDIRDGMTEAIFKAFYGAPAVQAFYGIDPTSEKPLHKAGKSALHGELVGRRIAELKARFTVGGLREAAVRAMIYVAMPRGGVDERGFETVRRIRAANEKIRAVPLAEFKALLRDQFFMLLIDQEAAVAAIPSLLPDDAAVRAEAMAVIRAVITAAGEPSGEVEARLRRVARMFTGEAGAPALTVIGGGDGTIREAS</sequence>
<organism evidence="1 2">
    <name type="scientific">Rhodoplanes azumiensis</name>
    <dbReference type="NCBI Taxonomy" id="1897628"/>
    <lineage>
        <taxon>Bacteria</taxon>
        <taxon>Pseudomonadati</taxon>
        <taxon>Pseudomonadota</taxon>
        <taxon>Alphaproteobacteria</taxon>
        <taxon>Hyphomicrobiales</taxon>
        <taxon>Nitrobacteraceae</taxon>
        <taxon>Rhodoplanes</taxon>
    </lineage>
</organism>
<dbReference type="PANTHER" id="PTHR36837:SF2">
    <property type="entry name" value="POLY(3-HYDROXYALKANOATE) POLYMERASE SUBUNIT PHAC"/>
    <property type="match status" value="1"/>
</dbReference>
<dbReference type="InterPro" id="IPR029058">
    <property type="entry name" value="AB_hydrolase_fold"/>
</dbReference>
<comment type="caution">
    <text evidence="1">The sequence shown here is derived from an EMBL/GenBank/DDBJ whole genome shotgun (WGS) entry which is preliminary data.</text>
</comment>
<dbReference type="EMBL" id="JBHUIW010000011">
    <property type="protein sequence ID" value="MFD2182687.1"/>
    <property type="molecule type" value="Genomic_DNA"/>
</dbReference>
<dbReference type="InterPro" id="IPR051321">
    <property type="entry name" value="PHA/PHB_synthase"/>
</dbReference>
<dbReference type="SUPFAM" id="SSF53474">
    <property type="entry name" value="alpha/beta-Hydrolases"/>
    <property type="match status" value="1"/>
</dbReference>
<evidence type="ECO:0000313" key="2">
    <source>
        <dbReference type="Proteomes" id="UP001597314"/>
    </source>
</evidence>
<evidence type="ECO:0000313" key="1">
    <source>
        <dbReference type="EMBL" id="MFD2182687.1"/>
    </source>
</evidence>
<dbReference type="RefSeq" id="WP_378477863.1">
    <property type="nucleotide sequence ID" value="NZ_JBHUIW010000011.1"/>
</dbReference>
<dbReference type="Proteomes" id="UP001597314">
    <property type="component" value="Unassembled WGS sequence"/>
</dbReference>
<dbReference type="InterPro" id="IPR024501">
    <property type="entry name" value="DUF3141"/>
</dbReference>
<reference evidence="2" key="1">
    <citation type="journal article" date="2019" name="Int. J. Syst. Evol. Microbiol.">
        <title>The Global Catalogue of Microorganisms (GCM) 10K type strain sequencing project: providing services to taxonomists for standard genome sequencing and annotation.</title>
        <authorList>
            <consortium name="The Broad Institute Genomics Platform"/>
            <consortium name="The Broad Institute Genome Sequencing Center for Infectious Disease"/>
            <person name="Wu L."/>
            <person name="Ma J."/>
        </authorList>
    </citation>
    <scope>NUCLEOTIDE SEQUENCE [LARGE SCALE GENOMIC DNA]</scope>
    <source>
        <strain evidence="2">CGMCC 1.6774</strain>
    </source>
</reference>
<name>A0ABW5AKR2_9BRAD</name>
<protein>
    <submittedName>
        <fullName evidence="1">DUF3141 domain-containing protein</fullName>
    </submittedName>
</protein>
<accession>A0ABW5AKR2</accession>
<proteinExistence type="predicted"/>
<keyword evidence="2" id="KW-1185">Reference proteome</keyword>